<dbReference type="EMBL" id="GBRH01247644">
    <property type="protein sequence ID" value="JAD50251.1"/>
    <property type="molecule type" value="Transcribed_RNA"/>
</dbReference>
<reference evidence="1" key="2">
    <citation type="journal article" date="2015" name="Data Brief">
        <title>Shoot transcriptome of the giant reed, Arundo donax.</title>
        <authorList>
            <person name="Barrero R.A."/>
            <person name="Guerrero F.D."/>
            <person name="Moolhuijzen P."/>
            <person name="Goolsby J.A."/>
            <person name="Tidwell J."/>
            <person name="Bellgard S.E."/>
            <person name="Bellgard M.I."/>
        </authorList>
    </citation>
    <scope>NUCLEOTIDE SEQUENCE</scope>
    <source>
        <tissue evidence="1">Shoot tissue taken approximately 20 cm above the soil surface</tissue>
    </source>
</reference>
<sequence length="88" mass="10588">MALLHQRHHLVADPENTRQAMAINKHRARQRNSVAFAKSFVEPVNDDQLHTLDYGELFPGRRSNRTHIMCILRFRWQFMKLSFRRYPI</sequence>
<dbReference type="AlphaFoldDB" id="A0A0A9AGH4"/>
<organism evidence="1">
    <name type="scientific">Arundo donax</name>
    <name type="common">Giant reed</name>
    <name type="synonym">Donax arundinaceus</name>
    <dbReference type="NCBI Taxonomy" id="35708"/>
    <lineage>
        <taxon>Eukaryota</taxon>
        <taxon>Viridiplantae</taxon>
        <taxon>Streptophyta</taxon>
        <taxon>Embryophyta</taxon>
        <taxon>Tracheophyta</taxon>
        <taxon>Spermatophyta</taxon>
        <taxon>Magnoliopsida</taxon>
        <taxon>Liliopsida</taxon>
        <taxon>Poales</taxon>
        <taxon>Poaceae</taxon>
        <taxon>PACMAD clade</taxon>
        <taxon>Arundinoideae</taxon>
        <taxon>Arundineae</taxon>
        <taxon>Arundo</taxon>
    </lineage>
</organism>
<reference evidence="1" key="1">
    <citation type="submission" date="2014-09" db="EMBL/GenBank/DDBJ databases">
        <authorList>
            <person name="Magalhaes I.L.F."/>
            <person name="Oliveira U."/>
            <person name="Santos F.R."/>
            <person name="Vidigal T.H.D.A."/>
            <person name="Brescovit A.D."/>
            <person name="Santos A.J."/>
        </authorList>
    </citation>
    <scope>NUCLEOTIDE SEQUENCE</scope>
    <source>
        <tissue evidence="1">Shoot tissue taken approximately 20 cm above the soil surface</tissue>
    </source>
</reference>
<evidence type="ECO:0000313" key="1">
    <source>
        <dbReference type="EMBL" id="JAD50251.1"/>
    </source>
</evidence>
<accession>A0A0A9AGH4</accession>
<protein>
    <submittedName>
        <fullName evidence="1">Uncharacterized protein</fullName>
    </submittedName>
</protein>
<name>A0A0A9AGH4_ARUDO</name>
<proteinExistence type="predicted"/>